<organism evidence="3 4">
    <name type="scientific">Dyella jiangningensis</name>
    <dbReference type="NCBI Taxonomy" id="1379159"/>
    <lineage>
        <taxon>Bacteria</taxon>
        <taxon>Pseudomonadati</taxon>
        <taxon>Pseudomonadota</taxon>
        <taxon>Gammaproteobacteria</taxon>
        <taxon>Lysobacterales</taxon>
        <taxon>Rhodanobacteraceae</taxon>
        <taxon>Dyella</taxon>
    </lineage>
</organism>
<proteinExistence type="predicted"/>
<dbReference type="SMART" id="SM00867">
    <property type="entry name" value="YceI"/>
    <property type="match status" value="1"/>
</dbReference>
<dbReference type="Pfam" id="PF04264">
    <property type="entry name" value="YceI"/>
    <property type="match status" value="1"/>
</dbReference>
<feature type="domain" description="Lipid/polyisoprenoid-binding YceI-like" evidence="2">
    <location>
        <begin position="31"/>
        <end position="196"/>
    </location>
</feature>
<dbReference type="PANTHER" id="PTHR34406">
    <property type="entry name" value="PROTEIN YCEI"/>
    <property type="match status" value="1"/>
</dbReference>
<evidence type="ECO:0000256" key="1">
    <source>
        <dbReference type="SAM" id="SignalP"/>
    </source>
</evidence>
<comment type="caution">
    <text evidence="3">The sequence shown here is derived from an EMBL/GenBank/DDBJ whole genome shotgun (WGS) entry which is preliminary data.</text>
</comment>
<feature type="signal peptide" evidence="1">
    <location>
        <begin position="1"/>
        <end position="27"/>
    </location>
</feature>
<dbReference type="Gene3D" id="2.40.128.110">
    <property type="entry name" value="Lipid/polyisoprenoid-binding, YceI-like"/>
    <property type="match status" value="1"/>
</dbReference>
<evidence type="ECO:0000313" key="3">
    <source>
        <dbReference type="EMBL" id="RAO76621.1"/>
    </source>
</evidence>
<dbReference type="InterPro" id="IPR007372">
    <property type="entry name" value="Lipid/polyisoprenoid-bd_YceI"/>
</dbReference>
<dbReference type="PANTHER" id="PTHR34406:SF2">
    <property type="entry name" value="PERIPLASMIC PROTEIN"/>
    <property type="match status" value="1"/>
</dbReference>
<dbReference type="EMBL" id="NFZS01000001">
    <property type="protein sequence ID" value="RAO76621.1"/>
    <property type="molecule type" value="Genomic_DNA"/>
</dbReference>
<gene>
    <name evidence="3" type="ORF">CA260_01465</name>
</gene>
<dbReference type="RefSeq" id="WP_111980696.1">
    <property type="nucleotide sequence ID" value="NZ_NFZS01000001.1"/>
</dbReference>
<protein>
    <submittedName>
        <fullName evidence="3">Polyisoprenoid-binding protein</fullName>
    </submittedName>
</protein>
<accession>A0A328P5M9</accession>
<dbReference type="OrthoDB" id="9811006at2"/>
<dbReference type="InterPro" id="IPR036761">
    <property type="entry name" value="TTHA0802/YceI-like_sf"/>
</dbReference>
<feature type="chain" id="PRO_5016375957" evidence="1">
    <location>
        <begin position="28"/>
        <end position="213"/>
    </location>
</feature>
<keyword evidence="4" id="KW-1185">Reference proteome</keyword>
<sequence>MTALPPFTRHAALATLAMASALGPVHAGPATYTIDPMHTYPSFEADHFGGLSTWRGKFDKTQGRITLDKTAGTGSVDITVDTSSADFGLDKMNEAARGPELFDVAKYPKATYKGKLTGFVNGAPTKVSGELTLHGVTRPLELTINSFKCMPHPMFKREFCGADAYATFKRDDFGMDSGKAYGFKMDVVLRIQVEALIDDATAKDKVALVQPQR</sequence>
<reference evidence="3 4" key="1">
    <citation type="journal article" date="2018" name="Genet. Mol. Biol.">
        <title>The genome sequence of Dyella jiangningensis FCAV SCS01 from a lignocellulose-decomposing microbial consortium metagenome reveals potential for biotechnological applications.</title>
        <authorList>
            <person name="Desiderato J.G."/>
            <person name="Alvarenga D.O."/>
            <person name="Constancio M.T.L."/>
            <person name="Alves L.M.C."/>
            <person name="Varani A.M."/>
        </authorList>
    </citation>
    <scope>NUCLEOTIDE SEQUENCE [LARGE SCALE GENOMIC DNA]</scope>
    <source>
        <strain evidence="3 4">FCAV SCS01</strain>
    </source>
</reference>
<keyword evidence="1" id="KW-0732">Signal</keyword>
<dbReference type="SUPFAM" id="SSF101874">
    <property type="entry name" value="YceI-like"/>
    <property type="match status" value="1"/>
</dbReference>
<evidence type="ECO:0000259" key="2">
    <source>
        <dbReference type="SMART" id="SM00867"/>
    </source>
</evidence>
<dbReference type="Proteomes" id="UP000248926">
    <property type="component" value="Unassembled WGS sequence"/>
</dbReference>
<dbReference type="AlphaFoldDB" id="A0A328P5M9"/>
<evidence type="ECO:0000313" key="4">
    <source>
        <dbReference type="Proteomes" id="UP000248926"/>
    </source>
</evidence>
<name>A0A328P5M9_9GAMM</name>